<name>A0A9R1USN9_LACSA</name>
<evidence type="ECO:0000259" key="1">
    <source>
        <dbReference type="Pfam" id="PF23310"/>
    </source>
</evidence>
<gene>
    <name evidence="2" type="ORF">LSAT_V11C800440240</name>
</gene>
<protein>
    <recommendedName>
        <fullName evidence="1">At2g35280-like TPR domain-containing protein</fullName>
    </recommendedName>
</protein>
<dbReference type="EMBL" id="NBSK02000008">
    <property type="protein sequence ID" value="KAJ0192793.1"/>
    <property type="molecule type" value="Genomic_DNA"/>
</dbReference>
<dbReference type="Pfam" id="PF23310">
    <property type="entry name" value="TPR_27"/>
    <property type="match status" value="1"/>
</dbReference>
<evidence type="ECO:0000313" key="3">
    <source>
        <dbReference type="Proteomes" id="UP000235145"/>
    </source>
</evidence>
<reference evidence="2 3" key="1">
    <citation type="journal article" date="2017" name="Nat. Commun.">
        <title>Genome assembly with in vitro proximity ligation data and whole-genome triplication in lettuce.</title>
        <authorList>
            <person name="Reyes-Chin-Wo S."/>
            <person name="Wang Z."/>
            <person name="Yang X."/>
            <person name="Kozik A."/>
            <person name="Arikit S."/>
            <person name="Song C."/>
            <person name="Xia L."/>
            <person name="Froenicke L."/>
            <person name="Lavelle D.O."/>
            <person name="Truco M.J."/>
            <person name="Xia R."/>
            <person name="Zhu S."/>
            <person name="Xu C."/>
            <person name="Xu H."/>
            <person name="Xu X."/>
            <person name="Cox K."/>
            <person name="Korf I."/>
            <person name="Meyers B.C."/>
            <person name="Michelmore R.W."/>
        </authorList>
    </citation>
    <scope>NUCLEOTIDE SEQUENCE [LARGE SCALE GENOMIC DNA]</scope>
    <source>
        <strain evidence="3">cv. Salinas</strain>
        <tissue evidence="2">Seedlings</tissue>
    </source>
</reference>
<feature type="domain" description="At2g35280-like TPR" evidence="1">
    <location>
        <begin position="67"/>
        <end position="149"/>
    </location>
</feature>
<dbReference type="Proteomes" id="UP000235145">
    <property type="component" value="Unassembled WGS sequence"/>
</dbReference>
<dbReference type="AlphaFoldDB" id="A0A9R1USN9"/>
<sequence length="199" mass="23343">MQTRQQRTRTTALPSQLIEKIVTTVWGNSPIDAFNCKIFRDSVTLDTIYKIIHTNRLRFRPFSVQQYKVIRKCKKLNNPHAKYFTIVEEKSGKQLLQDAADQGQLDAIFILGMILTTEGIEREQEGLIMLNNAYVNTRRSSNLRHTCNKVQNHLLSEASFYESYGTTFMYQYSWLLNCEIYLWDACFVKFARMFDISLE</sequence>
<keyword evidence="3" id="KW-1185">Reference proteome</keyword>
<comment type="caution">
    <text evidence="2">The sequence shown here is derived from an EMBL/GenBank/DDBJ whole genome shotgun (WGS) entry which is preliminary data.</text>
</comment>
<proteinExistence type="predicted"/>
<evidence type="ECO:0000313" key="2">
    <source>
        <dbReference type="EMBL" id="KAJ0192793.1"/>
    </source>
</evidence>
<organism evidence="2 3">
    <name type="scientific">Lactuca sativa</name>
    <name type="common">Garden lettuce</name>
    <dbReference type="NCBI Taxonomy" id="4236"/>
    <lineage>
        <taxon>Eukaryota</taxon>
        <taxon>Viridiplantae</taxon>
        <taxon>Streptophyta</taxon>
        <taxon>Embryophyta</taxon>
        <taxon>Tracheophyta</taxon>
        <taxon>Spermatophyta</taxon>
        <taxon>Magnoliopsida</taxon>
        <taxon>eudicotyledons</taxon>
        <taxon>Gunneridae</taxon>
        <taxon>Pentapetalae</taxon>
        <taxon>asterids</taxon>
        <taxon>campanulids</taxon>
        <taxon>Asterales</taxon>
        <taxon>Asteraceae</taxon>
        <taxon>Cichorioideae</taxon>
        <taxon>Cichorieae</taxon>
        <taxon>Lactucinae</taxon>
        <taxon>Lactuca</taxon>
    </lineage>
</organism>
<accession>A0A9R1USN9</accession>
<dbReference type="InterPro" id="IPR057136">
    <property type="entry name" value="At2g35280_TPR_dom"/>
</dbReference>